<dbReference type="InterPro" id="IPR045584">
    <property type="entry name" value="Pilin-like"/>
</dbReference>
<dbReference type="PANTHER" id="PTHR30093">
    <property type="entry name" value="GENERAL SECRETION PATHWAY PROTEIN G"/>
    <property type="match status" value="1"/>
</dbReference>
<dbReference type="NCBIfam" id="TIGR02532">
    <property type="entry name" value="IV_pilin_GFxxxE"/>
    <property type="match status" value="1"/>
</dbReference>
<organism evidence="3 4">
    <name type="scientific">Oleiharenicola lentus</name>
    <dbReference type="NCBI Taxonomy" id="2508720"/>
    <lineage>
        <taxon>Bacteria</taxon>
        <taxon>Pseudomonadati</taxon>
        <taxon>Verrucomicrobiota</taxon>
        <taxon>Opitutia</taxon>
        <taxon>Opitutales</taxon>
        <taxon>Opitutaceae</taxon>
        <taxon>Oleiharenicola</taxon>
    </lineage>
</organism>
<evidence type="ECO:0000313" key="3">
    <source>
        <dbReference type="EMBL" id="RXK56552.1"/>
    </source>
</evidence>
<gene>
    <name evidence="3" type="ORF">ESB00_12000</name>
</gene>
<keyword evidence="1" id="KW-0488">Methylation</keyword>
<evidence type="ECO:0000313" key="4">
    <source>
        <dbReference type="Proteomes" id="UP000290218"/>
    </source>
</evidence>
<evidence type="ECO:0000256" key="2">
    <source>
        <dbReference type="SAM" id="Phobius"/>
    </source>
</evidence>
<dbReference type="OrthoDB" id="194296at2"/>
<accession>A0A4Q1CCA9</accession>
<dbReference type="Gene3D" id="3.30.700.10">
    <property type="entry name" value="Glycoprotein, Type 4 Pilin"/>
    <property type="match status" value="1"/>
</dbReference>
<dbReference type="InterPro" id="IPR000983">
    <property type="entry name" value="Bac_GSPG_pilin"/>
</dbReference>
<reference evidence="3 4" key="1">
    <citation type="submission" date="2019-01" db="EMBL/GenBank/DDBJ databases">
        <title>Lacunisphaera sp. strain TWA-58.</title>
        <authorList>
            <person name="Chen W.-M."/>
        </authorList>
    </citation>
    <scope>NUCLEOTIDE SEQUENCE [LARGE SCALE GENOMIC DNA]</scope>
    <source>
        <strain evidence="3 4">TWA-58</strain>
    </source>
</reference>
<dbReference type="InterPro" id="IPR012902">
    <property type="entry name" value="N_methyl_site"/>
</dbReference>
<dbReference type="PROSITE" id="PS00409">
    <property type="entry name" value="PROKAR_NTER_METHYL"/>
    <property type="match status" value="1"/>
</dbReference>
<keyword evidence="2" id="KW-1133">Transmembrane helix</keyword>
<dbReference type="RefSeq" id="WP_129047920.1">
    <property type="nucleotide sequence ID" value="NZ_SDHX01000001.1"/>
</dbReference>
<keyword evidence="4" id="KW-1185">Reference proteome</keyword>
<dbReference type="EMBL" id="SDHX01000001">
    <property type="protein sequence ID" value="RXK56552.1"/>
    <property type="molecule type" value="Genomic_DNA"/>
</dbReference>
<dbReference type="PRINTS" id="PR00813">
    <property type="entry name" value="BCTERIALGSPG"/>
</dbReference>
<feature type="transmembrane region" description="Helical" evidence="2">
    <location>
        <begin position="12"/>
        <end position="33"/>
    </location>
</feature>
<proteinExistence type="predicted"/>
<dbReference type="SUPFAM" id="SSF54523">
    <property type="entry name" value="Pili subunits"/>
    <property type="match status" value="1"/>
</dbReference>
<keyword evidence="2" id="KW-0472">Membrane</keyword>
<dbReference type="PANTHER" id="PTHR30093:SF43">
    <property type="entry name" value="SLR2015 PROTEIN"/>
    <property type="match status" value="1"/>
</dbReference>
<dbReference type="GO" id="GO:0015628">
    <property type="term" value="P:protein secretion by the type II secretion system"/>
    <property type="evidence" value="ECO:0007669"/>
    <property type="project" value="InterPro"/>
</dbReference>
<dbReference type="AlphaFoldDB" id="A0A4Q1CCA9"/>
<keyword evidence="2" id="KW-0812">Transmembrane</keyword>
<dbReference type="Proteomes" id="UP000290218">
    <property type="component" value="Unassembled WGS sequence"/>
</dbReference>
<dbReference type="Pfam" id="PF07963">
    <property type="entry name" value="N_methyl"/>
    <property type="match status" value="1"/>
</dbReference>
<sequence length="244" mass="25419">MRPYRAVHGFTLIELLTVIAIIGILAALIFPTIGKVRETAQRTVDANNLREVVKAASIYAADNNDRLPDPAVIATQYPNLGSGPYAWAGILAQRGIVTDAAFYFAKNDPFYSGSAPASVVQPASPTTIATDFGARTLSFEFVGGLRMGDSANTPVAFTRGLQTSGAWDTTSGAYKDTGGHIAFLGGNIQFYPNVSATDTQLTLTNGTKGANIRQAIPVSARIYATTPSGGTTIGSLTGTAGLAP</sequence>
<comment type="caution">
    <text evidence="3">The sequence shown here is derived from an EMBL/GenBank/DDBJ whole genome shotgun (WGS) entry which is preliminary data.</text>
</comment>
<protein>
    <submittedName>
        <fullName evidence="3">Type II secretion system protein</fullName>
    </submittedName>
</protein>
<evidence type="ECO:0000256" key="1">
    <source>
        <dbReference type="ARBA" id="ARBA00022481"/>
    </source>
</evidence>
<name>A0A4Q1CCA9_9BACT</name>
<dbReference type="GO" id="GO:0015627">
    <property type="term" value="C:type II protein secretion system complex"/>
    <property type="evidence" value="ECO:0007669"/>
    <property type="project" value="InterPro"/>
</dbReference>